<evidence type="ECO:0000313" key="4">
    <source>
        <dbReference type="Proteomes" id="UP000189161"/>
    </source>
</evidence>
<gene>
    <name evidence="1" type="ORF">BKK51_03580</name>
    <name evidence="2" type="ORF">BKK52_01755</name>
</gene>
<dbReference type="AlphaFoldDB" id="A0A1V3IVX5"/>
<dbReference type="EMBL" id="MLHK01000019">
    <property type="protein sequence ID" value="OOF46258.1"/>
    <property type="molecule type" value="Genomic_DNA"/>
</dbReference>
<keyword evidence="4" id="KW-1185">Reference proteome</keyword>
<accession>A0A1V3IVX5</accession>
<accession>A0A1V3J5W1</accession>
<comment type="caution">
    <text evidence="1">The sequence shown here is derived from an EMBL/GenBank/DDBJ whole genome shotgun (WGS) entry which is preliminary data.</text>
</comment>
<dbReference type="Proteomes" id="UP000189161">
    <property type="component" value="Unassembled WGS sequence"/>
</dbReference>
<name>A0A1V3IVX5_9PAST</name>
<organism evidence="1 3">
    <name type="scientific">Rodentibacter trehalosifermentans</name>
    <dbReference type="NCBI Taxonomy" id="1908263"/>
    <lineage>
        <taxon>Bacteria</taxon>
        <taxon>Pseudomonadati</taxon>
        <taxon>Pseudomonadota</taxon>
        <taxon>Gammaproteobacteria</taxon>
        <taxon>Pasteurellales</taxon>
        <taxon>Pasteurellaceae</taxon>
        <taxon>Rodentibacter</taxon>
    </lineage>
</organism>
<evidence type="ECO:0000313" key="3">
    <source>
        <dbReference type="Proteomes" id="UP000188728"/>
    </source>
</evidence>
<evidence type="ECO:0000313" key="1">
    <source>
        <dbReference type="EMBL" id="OOF46258.1"/>
    </source>
</evidence>
<reference evidence="3 4" key="1">
    <citation type="submission" date="2016-10" db="EMBL/GenBank/DDBJ databases">
        <title>Rodentibacter gen. nov. and new species.</title>
        <authorList>
            <person name="Christensen H."/>
        </authorList>
    </citation>
    <scope>NUCLEOTIDE SEQUENCE [LARGE SCALE GENOMIC DNA]</scope>
    <source>
        <strain evidence="1 3">H1983213011</strain>
        <strain evidence="2 4">H1987082031</strain>
    </source>
</reference>
<dbReference type="EMBL" id="MLHL01000007">
    <property type="protein sequence ID" value="OOF50433.1"/>
    <property type="molecule type" value="Genomic_DNA"/>
</dbReference>
<sequence>MKESKQVKKLFKAIDKSIAALKQEQQMPHYIAARTSGEIFHDKFIPEDERIDLSLLWLERAEQIYAEQQRFSINKVKNSLPLII</sequence>
<evidence type="ECO:0000313" key="2">
    <source>
        <dbReference type="EMBL" id="OOF50433.1"/>
    </source>
</evidence>
<proteinExistence type="predicted"/>
<protein>
    <submittedName>
        <fullName evidence="1">Uncharacterized protein</fullName>
    </submittedName>
</protein>
<dbReference type="Proteomes" id="UP000188728">
    <property type="component" value="Unassembled WGS sequence"/>
</dbReference>
<dbReference type="RefSeq" id="WP_077421279.1">
    <property type="nucleotide sequence ID" value="NZ_MLHK01000019.1"/>
</dbReference>